<gene>
    <name evidence="2" type="ORF">JZM24_02295</name>
</gene>
<dbReference type="Gene3D" id="3.20.20.150">
    <property type="entry name" value="Divalent-metal-dependent TIM barrel enzymes"/>
    <property type="match status" value="1"/>
</dbReference>
<dbReference type="GO" id="GO:0016853">
    <property type="term" value="F:isomerase activity"/>
    <property type="evidence" value="ECO:0007669"/>
    <property type="project" value="UniProtKB-KW"/>
</dbReference>
<dbReference type="RefSeq" id="WP_215668425.1">
    <property type="nucleotide sequence ID" value="NZ_JAFJYC010000001.1"/>
</dbReference>
<proteinExistence type="predicted"/>
<reference evidence="2 3" key="1">
    <citation type="journal article" date="2021" name="Genome Biol. Evol.">
        <title>The evolution of interdependence in a four-way mealybug symbiosis.</title>
        <authorList>
            <person name="Garber A.I."/>
            <person name="Kupper M."/>
            <person name="Laetsch D.R."/>
            <person name="Weldon S.R."/>
            <person name="Ladinsky M.S."/>
            <person name="Bjorkman P.J."/>
            <person name="McCutcheon J.P."/>
        </authorList>
    </citation>
    <scope>NUCLEOTIDE SEQUENCE [LARGE SCALE GENOMIC DNA]</scope>
    <source>
        <strain evidence="2">SOD</strain>
    </source>
</reference>
<dbReference type="Proteomes" id="UP000811282">
    <property type="component" value="Unassembled WGS sequence"/>
</dbReference>
<keyword evidence="3" id="KW-1185">Reference proteome</keyword>
<dbReference type="PANTHER" id="PTHR12110:SF21">
    <property type="entry name" value="XYLOSE ISOMERASE-LIKE TIM BARREL DOMAIN-CONTAINING PROTEIN"/>
    <property type="match status" value="1"/>
</dbReference>
<name>A0ABS5Y8E3_9GAMM</name>
<keyword evidence="2" id="KW-0413">Isomerase</keyword>
<dbReference type="InterPro" id="IPR013022">
    <property type="entry name" value="Xyl_isomerase-like_TIM-brl"/>
</dbReference>
<sequence>MMRKAIATVALSGTLPEKLEAIARAGFAAVEIFADDLSAFPGSARDLRRLAQALDLEVLLLQPLRDFVGAPPERRADVKENARRMLAQMNQLGCRLLLACSGTDAATSPDPQAQIEDLHRLATLAQQHDCTVVFEALAWGTYVNRLSQAWDLVRAVNHPHLGIMLDSFHVLAQGEGAREIMAIPADKLYFIQMADAAARPYPAIPFEEWSRHHRCFPGKGTLAVTAFAAAAQQAGYQGVWSLEIFNDRYRQSAPAAVAAEGFASLQWLERHLPPRG</sequence>
<dbReference type="PANTHER" id="PTHR12110">
    <property type="entry name" value="HYDROXYPYRUVATE ISOMERASE"/>
    <property type="match status" value="1"/>
</dbReference>
<feature type="domain" description="Xylose isomerase-like TIM barrel" evidence="1">
    <location>
        <begin position="19"/>
        <end position="265"/>
    </location>
</feature>
<organism evidence="2 3">
    <name type="scientific">Candidatus Sodalis endolongispinus</name>
    <dbReference type="NCBI Taxonomy" id="2812662"/>
    <lineage>
        <taxon>Bacteria</taxon>
        <taxon>Pseudomonadati</taxon>
        <taxon>Pseudomonadota</taxon>
        <taxon>Gammaproteobacteria</taxon>
        <taxon>Enterobacterales</taxon>
        <taxon>Bruguierivoracaceae</taxon>
        <taxon>Sodalis</taxon>
    </lineage>
</organism>
<evidence type="ECO:0000313" key="3">
    <source>
        <dbReference type="Proteomes" id="UP000811282"/>
    </source>
</evidence>
<comment type="caution">
    <text evidence="2">The sequence shown here is derived from an EMBL/GenBank/DDBJ whole genome shotgun (WGS) entry which is preliminary data.</text>
</comment>
<dbReference type="SUPFAM" id="SSF51658">
    <property type="entry name" value="Xylose isomerase-like"/>
    <property type="match status" value="1"/>
</dbReference>
<dbReference type="EMBL" id="JAFJYC010000001">
    <property type="protein sequence ID" value="MBT9431277.1"/>
    <property type="molecule type" value="Genomic_DNA"/>
</dbReference>
<accession>A0ABS5Y8E3</accession>
<dbReference type="Pfam" id="PF01261">
    <property type="entry name" value="AP_endonuc_2"/>
    <property type="match status" value="1"/>
</dbReference>
<dbReference type="InterPro" id="IPR036237">
    <property type="entry name" value="Xyl_isomerase-like_sf"/>
</dbReference>
<evidence type="ECO:0000259" key="1">
    <source>
        <dbReference type="Pfam" id="PF01261"/>
    </source>
</evidence>
<dbReference type="InterPro" id="IPR050312">
    <property type="entry name" value="IolE/XylAMocC-like"/>
</dbReference>
<evidence type="ECO:0000313" key="2">
    <source>
        <dbReference type="EMBL" id="MBT9431277.1"/>
    </source>
</evidence>
<protein>
    <submittedName>
        <fullName evidence="2">Sugar phosphate isomerase/epimerase</fullName>
    </submittedName>
</protein>